<accession>A0AA38U7D5</accession>
<evidence type="ECO:0000313" key="3">
    <source>
        <dbReference type="Proteomes" id="UP001172457"/>
    </source>
</evidence>
<feature type="compositionally biased region" description="Basic and acidic residues" evidence="1">
    <location>
        <begin position="70"/>
        <end position="79"/>
    </location>
</feature>
<name>A0AA38U7D5_9ASTR</name>
<gene>
    <name evidence="2" type="ORF">OSB04_000428</name>
</gene>
<protein>
    <submittedName>
        <fullName evidence="2">Uncharacterized protein</fullName>
    </submittedName>
</protein>
<dbReference type="AlphaFoldDB" id="A0AA38U7D5"/>
<evidence type="ECO:0000256" key="1">
    <source>
        <dbReference type="SAM" id="MobiDB-lite"/>
    </source>
</evidence>
<keyword evidence="3" id="KW-1185">Reference proteome</keyword>
<dbReference type="Proteomes" id="UP001172457">
    <property type="component" value="Chromosome 1"/>
</dbReference>
<comment type="caution">
    <text evidence="2">The sequence shown here is derived from an EMBL/GenBank/DDBJ whole genome shotgun (WGS) entry which is preliminary data.</text>
</comment>
<dbReference type="EMBL" id="JARYMX010000001">
    <property type="protein sequence ID" value="KAJ9564462.1"/>
    <property type="molecule type" value="Genomic_DNA"/>
</dbReference>
<proteinExistence type="predicted"/>
<sequence>MKELAMQELNILEAQHPTRFQYLKLQLKEFIHLLDEDEQQHSFQPKQHLSIITQDLVMITESTSRKRAKKEGEKDEGCTKRRRRRGRGGLNAAIQKAEACLCKIQTLKSFLCSSNR</sequence>
<feature type="region of interest" description="Disordered" evidence="1">
    <location>
        <begin position="63"/>
        <end position="88"/>
    </location>
</feature>
<reference evidence="2" key="1">
    <citation type="submission" date="2023-03" db="EMBL/GenBank/DDBJ databases">
        <title>Chromosome-scale reference genome and RAD-based genetic map of yellow starthistle (Centaurea solstitialis) reveal putative structural variation and QTLs associated with invader traits.</title>
        <authorList>
            <person name="Reatini B."/>
            <person name="Cang F.A."/>
            <person name="Jiang Q."/>
            <person name="Mckibben M.T.W."/>
            <person name="Barker M.S."/>
            <person name="Rieseberg L.H."/>
            <person name="Dlugosch K.M."/>
        </authorList>
    </citation>
    <scope>NUCLEOTIDE SEQUENCE</scope>
    <source>
        <strain evidence="2">CAN-66</strain>
        <tissue evidence="2">Leaf</tissue>
    </source>
</reference>
<evidence type="ECO:0000313" key="2">
    <source>
        <dbReference type="EMBL" id="KAJ9564462.1"/>
    </source>
</evidence>
<organism evidence="2 3">
    <name type="scientific">Centaurea solstitialis</name>
    <name type="common">yellow star-thistle</name>
    <dbReference type="NCBI Taxonomy" id="347529"/>
    <lineage>
        <taxon>Eukaryota</taxon>
        <taxon>Viridiplantae</taxon>
        <taxon>Streptophyta</taxon>
        <taxon>Embryophyta</taxon>
        <taxon>Tracheophyta</taxon>
        <taxon>Spermatophyta</taxon>
        <taxon>Magnoliopsida</taxon>
        <taxon>eudicotyledons</taxon>
        <taxon>Gunneridae</taxon>
        <taxon>Pentapetalae</taxon>
        <taxon>asterids</taxon>
        <taxon>campanulids</taxon>
        <taxon>Asterales</taxon>
        <taxon>Asteraceae</taxon>
        <taxon>Carduoideae</taxon>
        <taxon>Cardueae</taxon>
        <taxon>Centaureinae</taxon>
        <taxon>Centaurea</taxon>
    </lineage>
</organism>